<proteinExistence type="predicted"/>
<dbReference type="PANTHER" id="PTHR38034">
    <property type="entry name" value="INNER MEMBRANE PROTEIN YPJD"/>
    <property type="match status" value="1"/>
</dbReference>
<feature type="transmembrane region" description="Helical" evidence="1">
    <location>
        <begin position="61"/>
        <end position="78"/>
    </location>
</feature>
<keyword evidence="1" id="KW-0472">Membrane</keyword>
<feature type="transmembrane region" description="Helical" evidence="1">
    <location>
        <begin position="33"/>
        <end position="54"/>
    </location>
</feature>
<feature type="transmembrane region" description="Helical" evidence="1">
    <location>
        <begin position="175"/>
        <end position="198"/>
    </location>
</feature>
<feature type="transmembrane region" description="Helical" evidence="1">
    <location>
        <begin position="210"/>
        <end position="229"/>
    </location>
</feature>
<dbReference type="OrthoDB" id="9780793at2"/>
<dbReference type="GO" id="GO:0017004">
    <property type="term" value="P:cytochrome complex assembly"/>
    <property type="evidence" value="ECO:0007669"/>
    <property type="project" value="InterPro"/>
</dbReference>
<dbReference type="STRING" id="740709.A10D4_06341"/>
<feature type="domain" description="Cytochrome c assembly protein" evidence="2">
    <location>
        <begin position="39"/>
        <end position="262"/>
    </location>
</feature>
<name>K2K941_9GAMM</name>
<dbReference type="eggNOG" id="COG4137">
    <property type="taxonomic scope" value="Bacteria"/>
</dbReference>
<dbReference type="Proteomes" id="UP000014115">
    <property type="component" value="Unassembled WGS sequence"/>
</dbReference>
<dbReference type="InterPro" id="IPR052372">
    <property type="entry name" value="YpjD/HemX"/>
</dbReference>
<organism evidence="3 4">
    <name type="scientific">Idiomarina xiamenensis 10-D-4</name>
    <dbReference type="NCBI Taxonomy" id="740709"/>
    <lineage>
        <taxon>Bacteria</taxon>
        <taxon>Pseudomonadati</taxon>
        <taxon>Pseudomonadota</taxon>
        <taxon>Gammaproteobacteria</taxon>
        <taxon>Alteromonadales</taxon>
        <taxon>Idiomarinaceae</taxon>
        <taxon>Idiomarina</taxon>
    </lineage>
</organism>
<protein>
    <submittedName>
        <fullName evidence="3">ABC transporter permease</fullName>
    </submittedName>
</protein>
<keyword evidence="1" id="KW-1133">Transmembrane helix</keyword>
<dbReference type="AlphaFoldDB" id="K2K941"/>
<dbReference type="GO" id="GO:0005886">
    <property type="term" value="C:plasma membrane"/>
    <property type="evidence" value="ECO:0007669"/>
    <property type="project" value="TreeGrafter"/>
</dbReference>
<feature type="transmembrane region" description="Helical" evidence="1">
    <location>
        <begin position="90"/>
        <end position="111"/>
    </location>
</feature>
<dbReference type="InterPro" id="IPR002541">
    <property type="entry name" value="Cyt_c_assembly"/>
</dbReference>
<dbReference type="EMBL" id="AMRG01000006">
    <property type="protein sequence ID" value="EKE84288.1"/>
    <property type="molecule type" value="Genomic_DNA"/>
</dbReference>
<feature type="transmembrane region" description="Helical" evidence="1">
    <location>
        <begin position="123"/>
        <end position="145"/>
    </location>
</feature>
<gene>
    <name evidence="3" type="ORF">A10D4_06341</name>
</gene>
<dbReference type="PATRIC" id="fig|740709.3.peg.1293"/>
<comment type="caution">
    <text evidence="3">The sequence shown here is derived from an EMBL/GenBank/DDBJ whole genome shotgun (WGS) entry which is preliminary data.</text>
</comment>
<evidence type="ECO:0000259" key="2">
    <source>
        <dbReference type="Pfam" id="PF01578"/>
    </source>
</evidence>
<keyword evidence="4" id="KW-1185">Reference proteome</keyword>
<feature type="transmembrane region" description="Helical" evidence="1">
    <location>
        <begin position="235"/>
        <end position="254"/>
    </location>
</feature>
<reference evidence="3 4" key="1">
    <citation type="journal article" date="2012" name="J. Bacteriol.">
        <title>Genome Sequence of Idiomarina xiamenensis Type Strain 10-D-4.</title>
        <authorList>
            <person name="Lai Q."/>
            <person name="Wang L."/>
            <person name="Wang W."/>
            <person name="Shao Z."/>
        </authorList>
    </citation>
    <scope>NUCLEOTIDE SEQUENCE [LARGE SCALE GENOMIC DNA]</scope>
    <source>
        <strain evidence="3 4">10-D-4</strain>
    </source>
</reference>
<keyword evidence="1" id="KW-0812">Transmembrane</keyword>
<sequence>MTAVLVVIAIIAYLASALIALRQLTPGKPQRQLLVTALAVIGLLAHGGLLFYLLQADQFDHLNIASSLSTVAWLLALLSTLRGNKAGSLLLRPVILLFAALSTLLLALAPVDWGANLDNKHGLVIHIVLSLVAYGVLALATLYALQLMYLNSVLKARKANVLANYLPPLLTVETYFFRLLTAGCVLLAFAIISGFAFLDNMLAQAQIHKTVLSILAFVIYAVVLIRHRWRGDRGKAVVITTVIAGFILTLAYFGSRFVKDILLS</sequence>
<evidence type="ECO:0000256" key="1">
    <source>
        <dbReference type="SAM" id="Phobius"/>
    </source>
</evidence>
<dbReference type="Pfam" id="PF01578">
    <property type="entry name" value="Cytochrom_C_asm"/>
    <property type="match status" value="1"/>
</dbReference>
<dbReference type="GO" id="GO:0020037">
    <property type="term" value="F:heme binding"/>
    <property type="evidence" value="ECO:0007669"/>
    <property type="project" value="InterPro"/>
</dbReference>
<dbReference type="RefSeq" id="WP_008488435.1">
    <property type="nucleotide sequence ID" value="NZ_AMRG01000006.1"/>
</dbReference>
<dbReference type="PANTHER" id="PTHR38034:SF1">
    <property type="entry name" value="INNER MEMBRANE PROTEIN YPJD"/>
    <property type="match status" value="1"/>
</dbReference>
<accession>K2K941</accession>
<evidence type="ECO:0000313" key="3">
    <source>
        <dbReference type="EMBL" id="EKE84288.1"/>
    </source>
</evidence>
<evidence type="ECO:0000313" key="4">
    <source>
        <dbReference type="Proteomes" id="UP000014115"/>
    </source>
</evidence>